<dbReference type="InterPro" id="IPR005561">
    <property type="entry name" value="ANTAR"/>
</dbReference>
<name>A0ABY7ZTY1_9ACTN</name>
<protein>
    <submittedName>
        <fullName evidence="6">GAF and ANTAR domain-containing protein</fullName>
    </submittedName>
</protein>
<dbReference type="RefSeq" id="WP_275033342.1">
    <property type="nucleotide sequence ID" value="NZ_CP118615.1"/>
</dbReference>
<dbReference type="Proteomes" id="UP001219605">
    <property type="component" value="Chromosome"/>
</dbReference>
<accession>A0ABY7ZTY1</accession>
<dbReference type="Pfam" id="PF13185">
    <property type="entry name" value="GAF_2"/>
    <property type="match status" value="1"/>
</dbReference>
<gene>
    <name evidence="6" type="ORF">PVK37_08990</name>
</gene>
<evidence type="ECO:0000259" key="5">
    <source>
        <dbReference type="PROSITE" id="PS50921"/>
    </source>
</evidence>
<evidence type="ECO:0000256" key="1">
    <source>
        <dbReference type="ARBA" id="ARBA00022679"/>
    </source>
</evidence>
<dbReference type="SMART" id="SM00065">
    <property type="entry name" value="GAF"/>
    <property type="match status" value="1"/>
</dbReference>
<evidence type="ECO:0000313" key="7">
    <source>
        <dbReference type="Proteomes" id="UP001219605"/>
    </source>
</evidence>
<dbReference type="EMBL" id="CP118615">
    <property type="protein sequence ID" value="WDZ86511.1"/>
    <property type="molecule type" value="Genomic_DNA"/>
</dbReference>
<sequence length="241" mass="26063">MAGNVEQHPQGGRVALARQLGELARALRTEPNVQDTLDAIVRAAVDTVPGAWHAGISEVERRQRTFRTSAATGDLVYQVDQAQYDTGQGPCLDALCEHRTVLLPDIGTERRWPAFTARAAGLGVCSMLSFQLYVGRDSLGSLNLYASEAYAFTPESEQVGTLFAAHAAVALADARKLAQLSQALGVRDVIGQAKGILMERHKVTGDEAFALLVRASQGLNLKLIDVARYLVETGELVDRHR</sequence>
<keyword evidence="7" id="KW-1185">Reference proteome</keyword>
<dbReference type="InterPro" id="IPR003018">
    <property type="entry name" value="GAF"/>
</dbReference>
<dbReference type="PROSITE" id="PS50921">
    <property type="entry name" value="ANTAR"/>
    <property type="match status" value="1"/>
</dbReference>
<proteinExistence type="predicted"/>
<dbReference type="Gene3D" id="3.30.450.40">
    <property type="match status" value="1"/>
</dbReference>
<reference evidence="6 7" key="1">
    <citation type="submission" date="2023-02" db="EMBL/GenBank/DDBJ databases">
        <authorList>
            <person name="Mo P."/>
        </authorList>
    </citation>
    <scope>NUCLEOTIDE SEQUENCE [LARGE SCALE GENOMIC DNA]</scope>
    <source>
        <strain evidence="6 7">HUAS 3</strain>
    </source>
</reference>
<feature type="domain" description="ANTAR" evidence="5">
    <location>
        <begin position="170"/>
        <end position="231"/>
    </location>
</feature>
<organism evidence="6 7">
    <name type="scientific">Micromonospora cathayae</name>
    <dbReference type="NCBI Taxonomy" id="3028804"/>
    <lineage>
        <taxon>Bacteria</taxon>
        <taxon>Bacillati</taxon>
        <taxon>Actinomycetota</taxon>
        <taxon>Actinomycetes</taxon>
        <taxon>Micromonosporales</taxon>
        <taxon>Micromonosporaceae</taxon>
        <taxon>Micromonospora</taxon>
    </lineage>
</organism>
<keyword evidence="3" id="KW-0805">Transcription regulation</keyword>
<dbReference type="InterPro" id="IPR029016">
    <property type="entry name" value="GAF-like_dom_sf"/>
</dbReference>
<dbReference type="SMART" id="SM01012">
    <property type="entry name" value="ANTAR"/>
    <property type="match status" value="1"/>
</dbReference>
<evidence type="ECO:0000256" key="3">
    <source>
        <dbReference type="ARBA" id="ARBA00023015"/>
    </source>
</evidence>
<evidence type="ECO:0000256" key="2">
    <source>
        <dbReference type="ARBA" id="ARBA00022777"/>
    </source>
</evidence>
<dbReference type="Gene3D" id="1.10.10.10">
    <property type="entry name" value="Winged helix-like DNA-binding domain superfamily/Winged helix DNA-binding domain"/>
    <property type="match status" value="1"/>
</dbReference>
<dbReference type="InterPro" id="IPR012074">
    <property type="entry name" value="GAF_ANTAR"/>
</dbReference>
<evidence type="ECO:0000256" key="4">
    <source>
        <dbReference type="ARBA" id="ARBA00023163"/>
    </source>
</evidence>
<dbReference type="SUPFAM" id="SSF55781">
    <property type="entry name" value="GAF domain-like"/>
    <property type="match status" value="1"/>
</dbReference>
<keyword evidence="4" id="KW-0804">Transcription</keyword>
<dbReference type="InterPro" id="IPR011006">
    <property type="entry name" value="CheY-like_superfamily"/>
</dbReference>
<dbReference type="SUPFAM" id="SSF52172">
    <property type="entry name" value="CheY-like"/>
    <property type="match status" value="1"/>
</dbReference>
<evidence type="ECO:0000313" key="6">
    <source>
        <dbReference type="EMBL" id="WDZ86511.1"/>
    </source>
</evidence>
<dbReference type="InterPro" id="IPR036388">
    <property type="entry name" value="WH-like_DNA-bd_sf"/>
</dbReference>
<keyword evidence="2" id="KW-0418">Kinase</keyword>
<keyword evidence="1" id="KW-0808">Transferase</keyword>
<dbReference type="PIRSF" id="PIRSF036625">
    <property type="entry name" value="GAF_ANTAR"/>
    <property type="match status" value="1"/>
</dbReference>
<dbReference type="Pfam" id="PF03861">
    <property type="entry name" value="ANTAR"/>
    <property type="match status" value="1"/>
</dbReference>